<dbReference type="AlphaFoldDB" id="A0A1M5XI87"/>
<keyword evidence="1" id="KW-0472">Membrane</keyword>
<sequence length="133" mass="15189">MNIHDEEMQKNLEAGRSGPGDEIDVKAYRHVFDALRQEPEFVLPHAFANRVIRALVQQQTEKTTTREYVWFGVGIVLLLAAFITAIVLTDFKFDVGVFTAVKNYKGLLLFAIVFISLLHLLDKRLLRNKRTAS</sequence>
<protein>
    <submittedName>
        <fullName evidence="2">Uncharacterized protein</fullName>
    </submittedName>
</protein>
<proteinExistence type="predicted"/>
<keyword evidence="1" id="KW-0812">Transmembrane</keyword>
<keyword evidence="3" id="KW-1185">Reference proteome</keyword>
<keyword evidence="1" id="KW-1133">Transmembrane helix</keyword>
<dbReference type="Proteomes" id="UP000184212">
    <property type="component" value="Unassembled WGS sequence"/>
</dbReference>
<reference evidence="2 3" key="1">
    <citation type="submission" date="2016-11" db="EMBL/GenBank/DDBJ databases">
        <authorList>
            <person name="Jaros S."/>
            <person name="Januszkiewicz K."/>
            <person name="Wedrychowicz H."/>
        </authorList>
    </citation>
    <scope>NUCLEOTIDE SEQUENCE [LARGE SCALE GENOMIC DNA]</scope>
    <source>
        <strain evidence="2 3">DSM 24574</strain>
    </source>
</reference>
<evidence type="ECO:0000256" key="1">
    <source>
        <dbReference type="SAM" id="Phobius"/>
    </source>
</evidence>
<gene>
    <name evidence="2" type="ORF">SAMN04488109_6586</name>
</gene>
<name>A0A1M5XI87_9BACT</name>
<feature type="transmembrane region" description="Helical" evidence="1">
    <location>
        <begin position="68"/>
        <end position="89"/>
    </location>
</feature>
<dbReference type="EMBL" id="FQWQ01000006">
    <property type="protein sequence ID" value="SHH99476.1"/>
    <property type="molecule type" value="Genomic_DNA"/>
</dbReference>
<accession>A0A1M5XI87</accession>
<dbReference type="RefSeq" id="WP_073143055.1">
    <property type="nucleotide sequence ID" value="NZ_FQWQ01000006.1"/>
</dbReference>
<feature type="transmembrane region" description="Helical" evidence="1">
    <location>
        <begin position="104"/>
        <end position="121"/>
    </location>
</feature>
<evidence type="ECO:0000313" key="2">
    <source>
        <dbReference type="EMBL" id="SHH99476.1"/>
    </source>
</evidence>
<dbReference type="OrthoDB" id="981146at2"/>
<dbReference type="STRING" id="947013.SAMN04488109_6586"/>
<organism evidence="2 3">
    <name type="scientific">Chryseolinea serpens</name>
    <dbReference type="NCBI Taxonomy" id="947013"/>
    <lineage>
        <taxon>Bacteria</taxon>
        <taxon>Pseudomonadati</taxon>
        <taxon>Bacteroidota</taxon>
        <taxon>Cytophagia</taxon>
        <taxon>Cytophagales</taxon>
        <taxon>Fulvivirgaceae</taxon>
        <taxon>Chryseolinea</taxon>
    </lineage>
</organism>
<evidence type="ECO:0000313" key="3">
    <source>
        <dbReference type="Proteomes" id="UP000184212"/>
    </source>
</evidence>